<dbReference type="AlphaFoldDB" id="A0A420VDX5"/>
<reference evidence="3 4" key="1">
    <citation type="submission" date="2013-12" db="EMBL/GenBank/DDBJ databases">
        <title>Genome and proteome characterization of Caldibacillus debilis GB1 derived from a cellulolytic aero-tolerant co-culture.</title>
        <authorList>
            <person name="Wushke S.T."/>
            <person name="Zhang X."/>
            <person name="Fristensky B."/>
            <person name="Wilkins J.A."/>
            <person name="Levin D.B."/>
            <person name="Sparling R."/>
        </authorList>
    </citation>
    <scope>NUCLEOTIDE SEQUENCE [LARGE SCALE GENOMIC DNA]</scope>
    <source>
        <strain evidence="3 4">GB1</strain>
    </source>
</reference>
<keyword evidence="1" id="KW-0472">Membrane</keyword>
<comment type="caution">
    <text evidence="3">The sequence shown here is derived from an EMBL/GenBank/DDBJ whole genome shotgun (WGS) entry which is preliminary data.</text>
</comment>
<dbReference type="SMART" id="SM00858">
    <property type="entry name" value="SAF"/>
    <property type="match status" value="1"/>
</dbReference>
<keyword evidence="1" id="KW-0812">Transmembrane</keyword>
<evidence type="ECO:0000313" key="4">
    <source>
        <dbReference type="Proteomes" id="UP000286235"/>
    </source>
</evidence>
<dbReference type="CDD" id="cd11614">
    <property type="entry name" value="SAF_CpaB_FlgA_like"/>
    <property type="match status" value="1"/>
</dbReference>
<protein>
    <submittedName>
        <fullName evidence="3">Flp pilus assembly protein CpaB</fullName>
    </submittedName>
</protein>
<sequence length="262" mass="29027">MKSKKGKGIAMTFFTGGFVALFVGFVFYYTQNEIKPVTVYEFARDIPANTEIAASDLKAVTIPKSAVKENMVRNPKMIIGKYNNTKVFTGEFVIKENLVEKDKVDPFESIDLTKLRKITIPASYETTIGGNIKRGDTVDLIYIGEVSKGEKRFTYAKTIMKDVLVWEVNTGDGYKYVDRSQSVKGTKPGGEDINTNTESGDLASVTLAVTLDQAEEIASRMETGEIRVVGRFEESQDYESAGYIIGDYEKIFTGSGNAETDK</sequence>
<evidence type="ECO:0000259" key="2">
    <source>
        <dbReference type="SMART" id="SM00858"/>
    </source>
</evidence>
<dbReference type="RefSeq" id="WP_120669330.1">
    <property type="nucleotide sequence ID" value="NZ_AZRV01000035.1"/>
</dbReference>
<evidence type="ECO:0000256" key="1">
    <source>
        <dbReference type="SAM" id="Phobius"/>
    </source>
</evidence>
<dbReference type="Proteomes" id="UP000286235">
    <property type="component" value="Unassembled WGS sequence"/>
</dbReference>
<name>A0A420VDX5_9BACI</name>
<dbReference type="Pfam" id="PF16976">
    <property type="entry name" value="RcpC"/>
    <property type="match status" value="1"/>
</dbReference>
<dbReference type="EMBL" id="AZRV01000035">
    <property type="protein sequence ID" value="RKO61854.1"/>
    <property type="molecule type" value="Genomic_DNA"/>
</dbReference>
<evidence type="ECO:0000313" key="3">
    <source>
        <dbReference type="EMBL" id="RKO61854.1"/>
    </source>
</evidence>
<accession>A0A420VDX5</accession>
<feature type="domain" description="SAF" evidence="2">
    <location>
        <begin position="37"/>
        <end position="99"/>
    </location>
</feature>
<gene>
    <name evidence="3" type="ORF">Cdeb_01349</name>
</gene>
<dbReference type="InterPro" id="IPR031571">
    <property type="entry name" value="RcpC_dom"/>
</dbReference>
<dbReference type="InterPro" id="IPR013974">
    <property type="entry name" value="SAF"/>
</dbReference>
<keyword evidence="4" id="KW-1185">Reference proteome</keyword>
<proteinExistence type="predicted"/>
<dbReference type="InterPro" id="IPR017592">
    <property type="entry name" value="Pilus_assmbl_Flp-typ_CpaB"/>
</dbReference>
<organism evidence="3 4">
    <name type="scientific">Caldibacillus debilis GB1</name>
    <dbReference type="NCBI Taxonomy" id="1339248"/>
    <lineage>
        <taxon>Bacteria</taxon>
        <taxon>Bacillati</taxon>
        <taxon>Bacillota</taxon>
        <taxon>Bacilli</taxon>
        <taxon>Bacillales</taxon>
        <taxon>Bacillaceae</taxon>
        <taxon>Caldibacillus</taxon>
    </lineage>
</organism>
<feature type="transmembrane region" description="Helical" evidence="1">
    <location>
        <begin position="9"/>
        <end position="29"/>
    </location>
</feature>
<keyword evidence="1" id="KW-1133">Transmembrane helix</keyword>
<dbReference type="NCBIfam" id="TIGR03177">
    <property type="entry name" value="pilus_cpaB"/>
    <property type="match status" value="1"/>
</dbReference>